<dbReference type="Pfam" id="PF04390">
    <property type="entry name" value="LptE"/>
    <property type="match status" value="1"/>
</dbReference>
<gene>
    <name evidence="1" type="ORF">AMJ87_06355</name>
</gene>
<evidence type="ECO:0008006" key="3">
    <source>
        <dbReference type="Google" id="ProtNLM"/>
    </source>
</evidence>
<evidence type="ECO:0000313" key="2">
    <source>
        <dbReference type="Proteomes" id="UP000051096"/>
    </source>
</evidence>
<organism evidence="1 2">
    <name type="scientific">candidate division WOR_3 bacterium SM23_60</name>
    <dbReference type="NCBI Taxonomy" id="1703780"/>
    <lineage>
        <taxon>Bacteria</taxon>
        <taxon>Bacteria division WOR-3</taxon>
    </lineage>
</organism>
<accession>A0A0S8GJ96</accession>
<reference evidence="1 2" key="1">
    <citation type="journal article" date="2015" name="Microbiome">
        <title>Genomic resolution of linkages in carbon, nitrogen, and sulfur cycling among widespread estuary sediment bacteria.</title>
        <authorList>
            <person name="Baker B.J."/>
            <person name="Lazar C.S."/>
            <person name="Teske A.P."/>
            <person name="Dick G.J."/>
        </authorList>
    </citation>
    <scope>NUCLEOTIDE SEQUENCE [LARGE SCALE GENOMIC DNA]</scope>
    <source>
        <strain evidence="1">SM23_60</strain>
    </source>
</reference>
<dbReference type="Proteomes" id="UP000051096">
    <property type="component" value="Unassembled WGS sequence"/>
</dbReference>
<dbReference type="AlphaFoldDB" id="A0A0S8GJ96"/>
<dbReference type="InterPro" id="IPR007485">
    <property type="entry name" value="LPS_assembly_LptE"/>
</dbReference>
<dbReference type="EMBL" id="LJUO01000050">
    <property type="protein sequence ID" value="KPK71869.1"/>
    <property type="molecule type" value="Genomic_DNA"/>
</dbReference>
<sequence>MQRVHIVLFQNRTLKPGLDEQATVKTIDAFRSGSNLAVSDLTNADIVIEGEVVSYARNPNTYTSGQRIIDYKLTVTFSARCIDKVKNEVFWEGTVSDWSIYAPDADEDAAIEEATKKTAEKLVNAILTNW</sequence>
<name>A0A0S8GJ96_UNCW3</name>
<evidence type="ECO:0000313" key="1">
    <source>
        <dbReference type="EMBL" id="KPK71869.1"/>
    </source>
</evidence>
<dbReference type="GO" id="GO:0043165">
    <property type="term" value="P:Gram-negative-bacterium-type cell outer membrane assembly"/>
    <property type="evidence" value="ECO:0007669"/>
    <property type="project" value="InterPro"/>
</dbReference>
<protein>
    <recommendedName>
        <fullName evidence="3">LptE family protein</fullName>
    </recommendedName>
</protein>
<dbReference type="Gene3D" id="3.40.50.10610">
    <property type="entry name" value="ABC-type transport auxiliary lipoprotein component"/>
    <property type="match status" value="1"/>
</dbReference>
<dbReference type="GO" id="GO:0019867">
    <property type="term" value="C:outer membrane"/>
    <property type="evidence" value="ECO:0007669"/>
    <property type="project" value="InterPro"/>
</dbReference>
<proteinExistence type="predicted"/>
<comment type="caution">
    <text evidence="1">The sequence shown here is derived from an EMBL/GenBank/DDBJ whole genome shotgun (WGS) entry which is preliminary data.</text>
</comment>